<protein>
    <recommendedName>
        <fullName evidence="4">Endonuclease/exonuclease/phosphatase domain-containing protein</fullName>
    </recommendedName>
</protein>
<proteinExistence type="predicted"/>
<reference evidence="3" key="1">
    <citation type="journal article" date="2019" name="Int. J. Syst. Evol. Microbiol.">
        <title>The Global Catalogue of Microorganisms (GCM) 10K type strain sequencing project: providing services to taxonomists for standard genome sequencing and annotation.</title>
        <authorList>
            <consortium name="The Broad Institute Genomics Platform"/>
            <consortium name="The Broad Institute Genome Sequencing Center for Infectious Disease"/>
            <person name="Wu L."/>
            <person name="Ma J."/>
        </authorList>
    </citation>
    <scope>NUCLEOTIDE SEQUENCE [LARGE SCALE GENOMIC DNA]</scope>
    <source>
        <strain evidence="3">FCH27</strain>
    </source>
</reference>
<dbReference type="Gene3D" id="3.60.10.10">
    <property type="entry name" value="Endonuclease/exonuclease/phosphatase"/>
    <property type="match status" value="1"/>
</dbReference>
<evidence type="ECO:0008006" key="4">
    <source>
        <dbReference type="Google" id="ProtNLM"/>
    </source>
</evidence>
<evidence type="ECO:0000313" key="3">
    <source>
        <dbReference type="Proteomes" id="UP001596524"/>
    </source>
</evidence>
<dbReference type="InterPro" id="IPR036691">
    <property type="entry name" value="Endo/exonu/phosph_ase_sf"/>
</dbReference>
<gene>
    <name evidence="2" type="ORF">ACFQO6_05510</name>
</gene>
<dbReference type="EMBL" id="JBHTCH010000004">
    <property type="protein sequence ID" value="MFC7359721.1"/>
    <property type="molecule type" value="Genomic_DNA"/>
</dbReference>
<sequence length="324" mass="36097">MTTSTRLLGVATGAIALVLTVAVVILGRPDAGRPAGSPDPARTPGKLQTSQPLPGRVERILGVVSFNALQYQELSHAAEDWERLASNPAVDLIGWQETKSPPFRKLYPRYRSRGWETWYWPDPDGPIQLAISWRTSLLKLLDVSFEKVHLGGYPRETDSPFPARWVVVAKFRHRHTGHAVTLVNTHVNQHIETLSGAFRDNLNARRAKQHLARLAAGWRSTPGDVVVGTGDYNFDHVRDVEAEPAGGITRTFRGLASSSYDVLGLDGLLPTRNGRWIDYVFLADHTMRSRRNPGGVAQFQRHRVLSGYHSDHAPLLARIRLYAD</sequence>
<evidence type="ECO:0000313" key="2">
    <source>
        <dbReference type="EMBL" id="MFC7359721.1"/>
    </source>
</evidence>
<accession>A0ABW2N462</accession>
<name>A0ABW2N462_9ACTN</name>
<organism evidence="2 3">
    <name type="scientific">Nocardioides astragali</name>
    <dbReference type="NCBI Taxonomy" id="1776736"/>
    <lineage>
        <taxon>Bacteria</taxon>
        <taxon>Bacillati</taxon>
        <taxon>Actinomycetota</taxon>
        <taxon>Actinomycetes</taxon>
        <taxon>Propionibacteriales</taxon>
        <taxon>Nocardioidaceae</taxon>
        <taxon>Nocardioides</taxon>
    </lineage>
</organism>
<dbReference type="Proteomes" id="UP001596524">
    <property type="component" value="Unassembled WGS sequence"/>
</dbReference>
<keyword evidence="3" id="KW-1185">Reference proteome</keyword>
<feature type="region of interest" description="Disordered" evidence="1">
    <location>
        <begin position="32"/>
        <end position="52"/>
    </location>
</feature>
<dbReference type="RefSeq" id="WP_255889836.1">
    <property type="nucleotide sequence ID" value="NZ_JAFMZM010000002.1"/>
</dbReference>
<evidence type="ECO:0000256" key="1">
    <source>
        <dbReference type="SAM" id="MobiDB-lite"/>
    </source>
</evidence>
<comment type="caution">
    <text evidence="2">The sequence shown here is derived from an EMBL/GenBank/DDBJ whole genome shotgun (WGS) entry which is preliminary data.</text>
</comment>
<dbReference type="SUPFAM" id="SSF56219">
    <property type="entry name" value="DNase I-like"/>
    <property type="match status" value="1"/>
</dbReference>